<dbReference type="Pfam" id="PF00689">
    <property type="entry name" value="Cation_ATPase_C"/>
    <property type="match status" value="1"/>
</dbReference>
<accession>A0A7Z2T405</accession>
<sequence>MTSKWFTQQGSDVLSKLNTDQTTGLSTSEAQARLEKHGTNELTAQESASAWELYIHQYKNPLIFILAVGALVSWFTGHAIDAIAIAVIIVINTGIAFWQEFKAQKGMEALKEMAAPEAEVMRDGKWISVPAKTLVPGDIIKINTGDILPADVRILESNRLTVDEAALTGESEPVNKQSELIEDETVGLGDQKNMGFMTTIVTTGTGLAVVTSTGMETEVGHIADMMNQTEETKTPMQERMDTIALVLLIVALTVVAIVCAIGLYHGMPWLEILTMGISLSVAAIPEGLPTVVTIVLTLGSTKMVKNNALAKQLAAIETLGSTTVICSDKTGTLTQNQMQVMKAYDVSGRYWDVSGKGFDPKGEFIAKGHDVAATNSPAMMKGLVVATLCNDAEYVNDKGNWTVRGNPTEGALIVAAAKAGLNQAEMLSTGGYSIVKKFPFDSGRKMASVIVRDPEGKHFLALKGAPDVVLRNSTSFMLDGGFVPTVGTEATAGNLALDTAQAQELQTNFEAAIQSFGGDALRTLAVGFRELKEEELELDFPELEKDVSILGIYGIMDPPRPEVRDAVESCYAAGVRTVMITGDHAVTAAAIAREIGIIRSEEDLVVTGAELDQMDEDKLRAICPKVAVFARVTPEHKLRIVKAQQENNEVASMTGDGVNDAPALRRADIGVAMGITGTSVAKDSGDLILLDDNFSTIVKAVRQGRQIFDNLRKFIRQALTANVGEVSVILFAFLVMGPEVVLPLTPLMILWVNLVSDGLPALALGVEPEEKDLMERKPSKRNAGFFSDGLGMRILTRGLALGGLSFVTFSYVLGDGYSAQYAQTVAFLTLIFAQLWSLFDARTFTTIYRKNPFTNNYLLGAVAVSAILSLGVVYTSFGQLVFSTEAIEFGHLMSIILVAAVPTFVLSAIKEVTKVKFI</sequence>
<proteinExistence type="inferred from homology"/>
<feature type="transmembrane region" description="Helical" evidence="11">
    <location>
        <begin position="714"/>
        <end position="736"/>
    </location>
</feature>
<dbReference type="Proteomes" id="UP000464262">
    <property type="component" value="Chromosome 1"/>
</dbReference>
<feature type="transmembrane region" description="Helical" evidence="11">
    <location>
        <begin position="794"/>
        <end position="813"/>
    </location>
</feature>
<dbReference type="AlphaFoldDB" id="A0A7Z2T405"/>
<evidence type="ECO:0000313" key="13">
    <source>
        <dbReference type="EMBL" id="QIA63882.1"/>
    </source>
</evidence>
<dbReference type="InterPro" id="IPR050510">
    <property type="entry name" value="Cation_transp_ATPase_P-type"/>
</dbReference>
<keyword evidence="10 11" id="KW-0472">Membrane</keyword>
<reference evidence="13 14" key="1">
    <citation type="submission" date="2020-01" db="EMBL/GenBank/DDBJ databases">
        <title>Whole genome and functional gene identification of agarase of Vibrio HN897.</title>
        <authorList>
            <person name="Liu Y."/>
            <person name="Zhao Z."/>
        </authorList>
    </citation>
    <scope>NUCLEOTIDE SEQUENCE [LARGE SCALE GENOMIC DNA]</scope>
    <source>
        <strain evidence="13 14">HN897</strain>
    </source>
</reference>
<dbReference type="GO" id="GO:0030007">
    <property type="term" value="P:intracellular potassium ion homeostasis"/>
    <property type="evidence" value="ECO:0007669"/>
    <property type="project" value="TreeGrafter"/>
</dbReference>
<dbReference type="InterPro" id="IPR018303">
    <property type="entry name" value="ATPase_P-typ_P_site"/>
</dbReference>
<dbReference type="FunFam" id="3.40.50.1000:FF:000001">
    <property type="entry name" value="Phospholipid-transporting ATPase IC"/>
    <property type="match status" value="1"/>
</dbReference>
<keyword evidence="4 11" id="KW-0812">Transmembrane</keyword>
<dbReference type="GO" id="GO:0006883">
    <property type="term" value="P:intracellular sodium ion homeostasis"/>
    <property type="evidence" value="ECO:0007669"/>
    <property type="project" value="TreeGrafter"/>
</dbReference>
<organism evidence="13 14">
    <name type="scientific">Vibrio astriarenae</name>
    <dbReference type="NCBI Taxonomy" id="1481923"/>
    <lineage>
        <taxon>Bacteria</taxon>
        <taxon>Pseudomonadati</taxon>
        <taxon>Pseudomonadota</taxon>
        <taxon>Gammaproteobacteria</taxon>
        <taxon>Vibrionales</taxon>
        <taxon>Vibrionaceae</taxon>
        <taxon>Vibrio</taxon>
    </lineage>
</organism>
<dbReference type="InterPro" id="IPR023214">
    <property type="entry name" value="HAD_sf"/>
</dbReference>
<dbReference type="Pfam" id="PF00122">
    <property type="entry name" value="E1-E2_ATPase"/>
    <property type="match status" value="1"/>
</dbReference>
<dbReference type="FunFam" id="2.70.150.10:FF:000016">
    <property type="entry name" value="Calcium-transporting P-type ATPase putative"/>
    <property type="match status" value="1"/>
</dbReference>
<keyword evidence="14" id="KW-1185">Reference proteome</keyword>
<evidence type="ECO:0000256" key="4">
    <source>
        <dbReference type="ARBA" id="ARBA00022692"/>
    </source>
</evidence>
<dbReference type="GO" id="GO:0036376">
    <property type="term" value="P:sodium ion export across plasma membrane"/>
    <property type="evidence" value="ECO:0007669"/>
    <property type="project" value="TreeGrafter"/>
</dbReference>
<dbReference type="SUPFAM" id="SSF81660">
    <property type="entry name" value="Metal cation-transporting ATPase, ATP-binding domain N"/>
    <property type="match status" value="1"/>
</dbReference>
<dbReference type="InterPro" id="IPR006068">
    <property type="entry name" value="ATPase_P-typ_cation-transptr_C"/>
</dbReference>
<dbReference type="PANTHER" id="PTHR43294:SF21">
    <property type="entry name" value="CATION TRANSPORTING ATPASE"/>
    <property type="match status" value="1"/>
</dbReference>
<dbReference type="InterPro" id="IPR044492">
    <property type="entry name" value="P_typ_ATPase_HD_dom"/>
</dbReference>
<dbReference type="InterPro" id="IPR023298">
    <property type="entry name" value="ATPase_P-typ_TM_dom_sf"/>
</dbReference>
<dbReference type="PRINTS" id="PR00120">
    <property type="entry name" value="HATPASE"/>
</dbReference>
<name>A0A7Z2T405_9VIBR</name>
<dbReference type="GO" id="GO:0005524">
    <property type="term" value="F:ATP binding"/>
    <property type="evidence" value="ECO:0007669"/>
    <property type="project" value="UniProtKB-KW"/>
</dbReference>
<feature type="transmembrane region" description="Helical" evidence="11">
    <location>
        <begin position="272"/>
        <end position="298"/>
    </location>
</feature>
<dbReference type="FunFam" id="3.40.50.1000:FF:000028">
    <property type="entry name" value="Calcium-transporting P-type ATPase, putative"/>
    <property type="match status" value="1"/>
</dbReference>
<dbReference type="SFLD" id="SFLDG00002">
    <property type="entry name" value="C1.7:_P-type_atpase_like"/>
    <property type="match status" value="1"/>
</dbReference>
<dbReference type="SFLD" id="SFLDS00003">
    <property type="entry name" value="Haloacid_Dehalogenase"/>
    <property type="match status" value="1"/>
</dbReference>
<dbReference type="Gene3D" id="1.20.1110.10">
    <property type="entry name" value="Calcium-transporting ATPase, transmembrane domain"/>
    <property type="match status" value="1"/>
</dbReference>
<evidence type="ECO:0000256" key="5">
    <source>
        <dbReference type="ARBA" id="ARBA00022723"/>
    </source>
</evidence>
<feature type="transmembrane region" description="Helical" evidence="11">
    <location>
        <begin position="243"/>
        <end position="266"/>
    </location>
</feature>
<gene>
    <name evidence="13" type="ORF">GT360_10285</name>
</gene>
<evidence type="ECO:0000256" key="8">
    <source>
        <dbReference type="ARBA" id="ARBA00022967"/>
    </source>
</evidence>
<dbReference type="SMART" id="SM00831">
    <property type="entry name" value="Cation_ATPase_N"/>
    <property type="match status" value="1"/>
</dbReference>
<dbReference type="Gene3D" id="3.40.50.1000">
    <property type="entry name" value="HAD superfamily/HAD-like"/>
    <property type="match status" value="1"/>
</dbReference>
<protein>
    <submittedName>
        <fullName evidence="13">HAD-IC family P-type ATPase</fullName>
    </submittedName>
</protein>
<feature type="domain" description="Cation-transporting P-type ATPase N-terminal" evidence="12">
    <location>
        <begin position="4"/>
        <end position="78"/>
    </location>
</feature>
<evidence type="ECO:0000256" key="7">
    <source>
        <dbReference type="ARBA" id="ARBA00022840"/>
    </source>
</evidence>
<keyword evidence="5" id="KW-0479">Metal-binding</keyword>
<dbReference type="NCBIfam" id="TIGR01494">
    <property type="entry name" value="ATPase_P-type"/>
    <property type="match status" value="3"/>
</dbReference>
<dbReference type="InterPro" id="IPR023299">
    <property type="entry name" value="ATPase_P-typ_cyto_dom_N"/>
</dbReference>
<dbReference type="EMBL" id="CP047475">
    <property type="protein sequence ID" value="QIA63882.1"/>
    <property type="molecule type" value="Genomic_DNA"/>
</dbReference>
<dbReference type="Gene3D" id="3.40.1110.10">
    <property type="entry name" value="Calcium-transporting ATPase, cytoplasmic domain N"/>
    <property type="match status" value="1"/>
</dbReference>
<dbReference type="KEGG" id="vas:GT360_10285"/>
<evidence type="ECO:0000256" key="11">
    <source>
        <dbReference type="SAM" id="Phobius"/>
    </source>
</evidence>
<dbReference type="InterPro" id="IPR059000">
    <property type="entry name" value="ATPase_P-type_domA"/>
</dbReference>
<keyword evidence="7" id="KW-0067">ATP-binding</keyword>
<dbReference type="Pfam" id="PF00690">
    <property type="entry name" value="Cation_ATPase_N"/>
    <property type="match status" value="1"/>
</dbReference>
<feature type="transmembrane region" description="Helical" evidence="11">
    <location>
        <begin position="889"/>
        <end position="909"/>
    </location>
</feature>
<feature type="transmembrane region" description="Helical" evidence="11">
    <location>
        <begin position="819"/>
        <end position="836"/>
    </location>
</feature>
<evidence type="ECO:0000256" key="10">
    <source>
        <dbReference type="ARBA" id="ARBA00023136"/>
    </source>
</evidence>
<dbReference type="InterPro" id="IPR001757">
    <property type="entry name" value="P_typ_ATPase"/>
</dbReference>
<dbReference type="GO" id="GO:1902600">
    <property type="term" value="P:proton transmembrane transport"/>
    <property type="evidence" value="ECO:0007669"/>
    <property type="project" value="TreeGrafter"/>
</dbReference>
<evidence type="ECO:0000313" key="14">
    <source>
        <dbReference type="Proteomes" id="UP000464262"/>
    </source>
</evidence>
<feature type="transmembrane region" description="Helical" evidence="11">
    <location>
        <begin position="58"/>
        <end position="76"/>
    </location>
</feature>
<evidence type="ECO:0000256" key="2">
    <source>
        <dbReference type="ARBA" id="ARBA00005675"/>
    </source>
</evidence>
<dbReference type="SUPFAM" id="SSF81665">
    <property type="entry name" value="Calcium ATPase, transmembrane domain M"/>
    <property type="match status" value="1"/>
</dbReference>
<evidence type="ECO:0000256" key="1">
    <source>
        <dbReference type="ARBA" id="ARBA00004651"/>
    </source>
</evidence>
<feature type="transmembrane region" description="Helical" evidence="11">
    <location>
        <begin position="857"/>
        <end position="877"/>
    </location>
</feature>
<keyword evidence="6" id="KW-0547">Nucleotide-binding</keyword>
<comment type="subcellular location">
    <subcellularLocation>
        <location evidence="1">Cell membrane</location>
        <topology evidence="1">Multi-pass membrane protein</topology>
    </subcellularLocation>
</comment>
<comment type="similarity">
    <text evidence="2">Belongs to the cation transport ATPase (P-type) (TC 3.A.3) family. Type IIA subfamily.</text>
</comment>
<dbReference type="GO" id="GO:1990573">
    <property type="term" value="P:potassium ion import across plasma membrane"/>
    <property type="evidence" value="ECO:0007669"/>
    <property type="project" value="TreeGrafter"/>
</dbReference>
<evidence type="ECO:0000256" key="6">
    <source>
        <dbReference type="ARBA" id="ARBA00022741"/>
    </source>
</evidence>
<dbReference type="Pfam" id="PF13246">
    <property type="entry name" value="Cation_ATPase"/>
    <property type="match status" value="1"/>
</dbReference>
<dbReference type="InterPro" id="IPR036412">
    <property type="entry name" value="HAD-like_sf"/>
</dbReference>
<evidence type="ECO:0000256" key="9">
    <source>
        <dbReference type="ARBA" id="ARBA00022989"/>
    </source>
</evidence>
<keyword evidence="3" id="KW-1003">Cell membrane</keyword>
<dbReference type="GO" id="GO:0016887">
    <property type="term" value="F:ATP hydrolysis activity"/>
    <property type="evidence" value="ECO:0007669"/>
    <property type="project" value="InterPro"/>
</dbReference>
<dbReference type="PRINTS" id="PR00119">
    <property type="entry name" value="CATATPASE"/>
</dbReference>
<dbReference type="PANTHER" id="PTHR43294">
    <property type="entry name" value="SODIUM/POTASSIUM-TRANSPORTING ATPASE SUBUNIT ALPHA"/>
    <property type="match status" value="1"/>
</dbReference>
<feature type="transmembrane region" description="Helical" evidence="11">
    <location>
        <begin position="748"/>
        <end position="766"/>
    </location>
</feature>
<dbReference type="InterPro" id="IPR008250">
    <property type="entry name" value="ATPase_P-typ_transduc_dom_A_sf"/>
</dbReference>
<dbReference type="GO" id="GO:0005886">
    <property type="term" value="C:plasma membrane"/>
    <property type="evidence" value="ECO:0007669"/>
    <property type="project" value="UniProtKB-SubCell"/>
</dbReference>
<dbReference type="Gene3D" id="2.70.150.10">
    <property type="entry name" value="Calcium-transporting ATPase, cytoplasmic transduction domain A"/>
    <property type="match status" value="1"/>
</dbReference>
<evidence type="ECO:0000259" key="12">
    <source>
        <dbReference type="SMART" id="SM00831"/>
    </source>
</evidence>
<keyword evidence="9 11" id="KW-1133">Transmembrane helix</keyword>
<dbReference type="GO" id="GO:0046872">
    <property type="term" value="F:metal ion binding"/>
    <property type="evidence" value="ECO:0007669"/>
    <property type="project" value="UniProtKB-KW"/>
</dbReference>
<evidence type="ECO:0000256" key="3">
    <source>
        <dbReference type="ARBA" id="ARBA00022475"/>
    </source>
</evidence>
<feature type="transmembrane region" description="Helical" evidence="11">
    <location>
        <begin position="82"/>
        <end position="101"/>
    </location>
</feature>
<dbReference type="InterPro" id="IPR004014">
    <property type="entry name" value="ATPase_P-typ_cation-transptr_N"/>
</dbReference>
<dbReference type="GO" id="GO:0005391">
    <property type="term" value="F:P-type sodium:potassium-exchanging transporter activity"/>
    <property type="evidence" value="ECO:0007669"/>
    <property type="project" value="TreeGrafter"/>
</dbReference>
<dbReference type="PROSITE" id="PS00154">
    <property type="entry name" value="ATPASE_E1_E2"/>
    <property type="match status" value="1"/>
</dbReference>
<dbReference type="SUPFAM" id="SSF81653">
    <property type="entry name" value="Calcium ATPase, transduction domain A"/>
    <property type="match status" value="1"/>
</dbReference>
<dbReference type="SUPFAM" id="SSF56784">
    <property type="entry name" value="HAD-like"/>
    <property type="match status" value="1"/>
</dbReference>
<keyword evidence="8" id="KW-1278">Translocase</keyword>
<dbReference type="SFLD" id="SFLDF00027">
    <property type="entry name" value="p-type_atpase"/>
    <property type="match status" value="1"/>
</dbReference>